<gene>
    <name evidence="1" type="ORF">ACFS6J_11975</name>
</gene>
<sequence>MEYKVIPFVAVIDPLKGTSDQVAEQLEAKIKQGEASGWTYTGLENVSTYVNPESGCFGFGSKPGYTITHQVLLFKKE</sequence>
<evidence type="ECO:0000313" key="1">
    <source>
        <dbReference type="EMBL" id="MFD2962508.1"/>
    </source>
</evidence>
<dbReference type="Proteomes" id="UP001597560">
    <property type="component" value="Unassembled WGS sequence"/>
</dbReference>
<name>A0ABW6B215_9SPHI</name>
<reference evidence="2" key="1">
    <citation type="journal article" date="2019" name="Int. J. Syst. Evol. Microbiol.">
        <title>The Global Catalogue of Microorganisms (GCM) 10K type strain sequencing project: providing services to taxonomists for standard genome sequencing and annotation.</title>
        <authorList>
            <consortium name="The Broad Institute Genomics Platform"/>
            <consortium name="The Broad Institute Genome Sequencing Center for Infectious Disease"/>
            <person name="Wu L."/>
            <person name="Ma J."/>
        </authorList>
    </citation>
    <scope>NUCLEOTIDE SEQUENCE [LARGE SCALE GENOMIC DNA]</scope>
    <source>
        <strain evidence="2">KCTC 23098</strain>
    </source>
</reference>
<evidence type="ECO:0008006" key="3">
    <source>
        <dbReference type="Google" id="ProtNLM"/>
    </source>
</evidence>
<comment type="caution">
    <text evidence="1">The sequence shown here is derived from an EMBL/GenBank/DDBJ whole genome shotgun (WGS) entry which is preliminary data.</text>
</comment>
<evidence type="ECO:0000313" key="2">
    <source>
        <dbReference type="Proteomes" id="UP001597560"/>
    </source>
</evidence>
<organism evidence="1 2">
    <name type="scientific">Olivibacter jilunii</name>
    <dbReference type="NCBI Taxonomy" id="985016"/>
    <lineage>
        <taxon>Bacteria</taxon>
        <taxon>Pseudomonadati</taxon>
        <taxon>Bacteroidota</taxon>
        <taxon>Sphingobacteriia</taxon>
        <taxon>Sphingobacteriales</taxon>
        <taxon>Sphingobacteriaceae</taxon>
        <taxon>Olivibacter</taxon>
    </lineage>
</organism>
<keyword evidence="2" id="KW-1185">Reference proteome</keyword>
<dbReference type="EMBL" id="JBHUPA010000007">
    <property type="protein sequence ID" value="MFD2962508.1"/>
    <property type="molecule type" value="Genomic_DNA"/>
</dbReference>
<proteinExistence type="predicted"/>
<protein>
    <recommendedName>
        <fullName evidence="3">DUF4177 domain-containing protein</fullName>
    </recommendedName>
</protein>
<accession>A0ABW6B215</accession>
<dbReference type="RefSeq" id="WP_377610743.1">
    <property type="nucleotide sequence ID" value="NZ_JBHUPA010000007.1"/>
</dbReference>